<dbReference type="AlphaFoldDB" id="A0A0N4ZWL7"/>
<dbReference type="PANTHER" id="PTHR31562:SF4">
    <property type="entry name" value="DUF268 DOMAIN-CONTAINING PROTEIN-RELATED"/>
    <property type="match status" value="1"/>
</dbReference>
<accession>A0A0N4ZWL7</accession>
<dbReference type="Gene3D" id="3.90.550.10">
    <property type="entry name" value="Spore Coat Polysaccharide Biosynthesis Protein SpsA, Chain A"/>
    <property type="match status" value="1"/>
</dbReference>
<evidence type="ECO:0000256" key="1">
    <source>
        <dbReference type="SAM" id="Phobius"/>
    </source>
</evidence>
<sequence length="369" mass="43960">MKEYSRLFFILAVFVSTYIIFTLQLIHVSPTKKPIIKEEGNKTKVKPNEIAIVMVNELDGNDRYKQAMDTLKCYSAHYGYSFNIINLNSFPKDTINCVYKDFMFRRHCLLSNFAQKYEKRFKYILFLDGDMGVVNPLHRIEEYLPEGEEEIIFYDRTFNYEIMAGSYIFKNSLYSRNILNFFADYEYKMPTISNGRDNVALQGVFVDLIGNTKYPDEYRRCMGIYKKYKNYEYNMIFVSCMRNILEKLSEVPKEMGYQYFDGGRIKVLKKMYKKRWARDSWLSHWRFCKDDFVLHAWKAEELAKNPAFFIPTFEFNENLCKSSKFLDAWTYNKSAKVSCEEIKKDVNEWVVGAYNTHLKDLNSSRYLPI</sequence>
<reference evidence="3" key="1">
    <citation type="submission" date="2017-02" db="UniProtKB">
        <authorList>
            <consortium name="WormBaseParasite"/>
        </authorList>
    </citation>
    <scope>IDENTIFICATION</scope>
</reference>
<dbReference type="Proteomes" id="UP000038045">
    <property type="component" value="Unplaced"/>
</dbReference>
<organism evidence="2 3">
    <name type="scientific">Parastrongyloides trichosuri</name>
    <name type="common">Possum-specific nematode worm</name>
    <dbReference type="NCBI Taxonomy" id="131310"/>
    <lineage>
        <taxon>Eukaryota</taxon>
        <taxon>Metazoa</taxon>
        <taxon>Ecdysozoa</taxon>
        <taxon>Nematoda</taxon>
        <taxon>Chromadorea</taxon>
        <taxon>Rhabditida</taxon>
        <taxon>Tylenchina</taxon>
        <taxon>Panagrolaimomorpha</taxon>
        <taxon>Strongyloidoidea</taxon>
        <taxon>Strongyloididae</taxon>
        <taxon>Parastrongyloides</taxon>
    </lineage>
</organism>
<keyword evidence="2" id="KW-1185">Reference proteome</keyword>
<dbReference type="STRING" id="131310.A0A0N4ZWL7"/>
<keyword evidence="1" id="KW-1133">Transmembrane helix</keyword>
<feature type="transmembrane region" description="Helical" evidence="1">
    <location>
        <begin position="7"/>
        <end position="26"/>
    </location>
</feature>
<evidence type="ECO:0000313" key="2">
    <source>
        <dbReference type="Proteomes" id="UP000038045"/>
    </source>
</evidence>
<evidence type="ECO:0000313" key="3">
    <source>
        <dbReference type="WBParaSite" id="PTRK_0001304700.1"/>
    </source>
</evidence>
<keyword evidence="1" id="KW-0812">Transmembrane</keyword>
<dbReference type="InterPro" id="IPR004988">
    <property type="entry name" value="DUF273"/>
</dbReference>
<protein>
    <submittedName>
        <fullName evidence="3">Glyco_tranf_GTA_type domain containing protein</fullName>
    </submittedName>
</protein>
<dbReference type="WBParaSite" id="PTRK_0001304700.1">
    <property type="protein sequence ID" value="PTRK_0001304700.1"/>
    <property type="gene ID" value="PTRK_0001304700"/>
</dbReference>
<keyword evidence="1" id="KW-0472">Membrane</keyword>
<dbReference type="PANTHER" id="PTHR31562">
    <property type="entry name" value="PROTEIN CBG18972"/>
    <property type="match status" value="1"/>
</dbReference>
<dbReference type="Pfam" id="PF03314">
    <property type="entry name" value="DUF273"/>
    <property type="match status" value="1"/>
</dbReference>
<dbReference type="InterPro" id="IPR029044">
    <property type="entry name" value="Nucleotide-diphossugar_trans"/>
</dbReference>
<proteinExistence type="predicted"/>
<name>A0A0N4ZWL7_PARTI</name>